<dbReference type="InterPro" id="IPR010982">
    <property type="entry name" value="Lambda_DNA-bd_dom_sf"/>
</dbReference>
<dbReference type="Gene3D" id="1.10.260.40">
    <property type="entry name" value="lambda repressor-like DNA-binding domains"/>
    <property type="match status" value="1"/>
</dbReference>
<dbReference type="AlphaFoldDB" id="A0A2M8LY79"/>
<dbReference type="PROSITE" id="PS50943">
    <property type="entry name" value="HTH_CROC1"/>
    <property type="match status" value="1"/>
</dbReference>
<comment type="caution">
    <text evidence="2">The sequence shown here is derived from an EMBL/GenBank/DDBJ whole genome shotgun (WGS) entry which is preliminary data.</text>
</comment>
<dbReference type="InterPro" id="IPR001387">
    <property type="entry name" value="Cro/C1-type_HTH"/>
</dbReference>
<reference evidence="2 3" key="1">
    <citation type="submission" date="2017-11" db="EMBL/GenBank/DDBJ databases">
        <title>Streptomyces carmine sp. nov., a novel actinomycete isolated from Sophora alopecuroides in Xinjiang, China.</title>
        <authorList>
            <person name="Wang Y."/>
            <person name="Luo X."/>
            <person name="Wan C."/>
            <person name="Zhang L."/>
        </authorList>
    </citation>
    <scope>NUCLEOTIDE SEQUENCE [LARGE SCALE GENOMIC DNA]</scope>
    <source>
        <strain evidence="2 3">TRM SA0054</strain>
    </source>
</reference>
<gene>
    <name evidence="2" type="ORF">CUT44_15335</name>
</gene>
<dbReference type="RefSeq" id="WP_100202420.1">
    <property type="nucleotide sequence ID" value="NZ_PGGW01000052.1"/>
</dbReference>
<accession>A0A2M8LY79</accession>
<dbReference type="Proteomes" id="UP000230407">
    <property type="component" value="Unassembled WGS sequence"/>
</dbReference>
<dbReference type="SMART" id="SM00530">
    <property type="entry name" value="HTH_XRE"/>
    <property type="match status" value="1"/>
</dbReference>
<name>A0A2M8LY79_9ACTN</name>
<dbReference type="SUPFAM" id="SSF47413">
    <property type="entry name" value="lambda repressor-like DNA-binding domains"/>
    <property type="match status" value="1"/>
</dbReference>
<dbReference type="InterPro" id="IPR043917">
    <property type="entry name" value="DUF5753"/>
</dbReference>
<dbReference type="CDD" id="cd00093">
    <property type="entry name" value="HTH_XRE"/>
    <property type="match status" value="1"/>
</dbReference>
<feature type="domain" description="HTH cro/C1-type" evidence="1">
    <location>
        <begin position="30"/>
        <end position="84"/>
    </location>
</feature>
<dbReference type="Pfam" id="PF19054">
    <property type="entry name" value="DUF5753"/>
    <property type="match status" value="1"/>
</dbReference>
<evidence type="ECO:0000259" key="1">
    <source>
        <dbReference type="PROSITE" id="PS50943"/>
    </source>
</evidence>
<evidence type="ECO:0000313" key="2">
    <source>
        <dbReference type="EMBL" id="PJE96927.1"/>
    </source>
</evidence>
<dbReference type="EMBL" id="PGGW01000052">
    <property type="protein sequence ID" value="PJE96927.1"/>
    <property type="molecule type" value="Genomic_DNA"/>
</dbReference>
<evidence type="ECO:0000313" key="3">
    <source>
        <dbReference type="Proteomes" id="UP000230407"/>
    </source>
</evidence>
<protein>
    <submittedName>
        <fullName evidence="2">XRE family transcriptional regulator</fullName>
    </submittedName>
</protein>
<organism evidence="2 3">
    <name type="scientific">Streptomyces carminius</name>
    <dbReference type="NCBI Taxonomy" id="2665496"/>
    <lineage>
        <taxon>Bacteria</taxon>
        <taxon>Bacillati</taxon>
        <taxon>Actinomycetota</taxon>
        <taxon>Actinomycetes</taxon>
        <taxon>Kitasatosporales</taxon>
        <taxon>Streptomycetaceae</taxon>
        <taxon>Streptomyces</taxon>
    </lineage>
</organism>
<dbReference type="GO" id="GO:0003677">
    <property type="term" value="F:DNA binding"/>
    <property type="evidence" value="ECO:0007669"/>
    <property type="project" value="InterPro"/>
</dbReference>
<sequence>MTLSRSRGGGRQMKRSHGPVVRMRRLGRELRRLREDSRMTIEQAGKAIDRSDSTISRIENGGRKLQLIELRGLLDAYEASKEQRELLLNLFQDGPEQGWWTVYEDALPPNLATYIGLEADAATLRVYTLAMVHSLLRTEDYSRAIHRAGRPTAQNSEIDTLVAFHSHRQEALTRKPHPLELNAVLDEACLRRFVGGREVMRAQLQYLAHYAREVPNVTLQVLPFSKGAHAALHGSFTILDFPDPAEPVVVYLDTPGGNLYMQKPHDIRRFDADFGRLRGMALDEEESAQFLETLLEEL</sequence>
<keyword evidence="3" id="KW-1185">Reference proteome</keyword>
<proteinExistence type="predicted"/>
<dbReference type="Pfam" id="PF13560">
    <property type="entry name" value="HTH_31"/>
    <property type="match status" value="1"/>
</dbReference>